<evidence type="ECO:0000313" key="2">
    <source>
        <dbReference type="EMBL" id="ABT16334.1"/>
    </source>
</evidence>
<evidence type="ECO:0000256" key="1">
    <source>
        <dbReference type="SAM" id="Phobius"/>
    </source>
</evidence>
<evidence type="ECO:0000313" key="3">
    <source>
        <dbReference type="Proteomes" id="UP000202420"/>
    </source>
</evidence>
<sequence length="74" mass="8085">MRGFPAIVPRVYLNKIAGISLGVAPRISRIQSSFLTASWMLPMMLCSGTTRFIVIELSFIVVELSVLLCIVSAV</sequence>
<accession>A7K8G0</accession>
<keyword evidence="1" id="KW-1133">Transmembrane helix</keyword>
<dbReference type="GeneID" id="5470223"/>
<dbReference type="EMBL" id="EF101928">
    <property type="protein sequence ID" value="ABT16334.1"/>
    <property type="molecule type" value="Genomic_DNA"/>
</dbReference>
<dbReference type="KEGG" id="vg:5470223"/>
<name>A7K8G0_9PHYC</name>
<feature type="transmembrane region" description="Helical" evidence="1">
    <location>
        <begin position="52"/>
        <end position="73"/>
    </location>
</feature>
<dbReference type="Proteomes" id="UP000202420">
    <property type="component" value="Segment"/>
</dbReference>
<keyword evidence="1" id="KW-0812">Transmembrane</keyword>
<protein>
    <submittedName>
        <fullName evidence="2">Uncharacterized protein z200L</fullName>
    </submittedName>
</protein>
<keyword evidence="3" id="KW-1185">Reference proteome</keyword>
<reference evidence="2 3" key="1">
    <citation type="submission" date="2006-09" db="EMBL/GenBank/DDBJ databases">
        <title>Sequence and annotation of the 288-kb ATCV-1 virus that infects an endosymbiotic Chlorella strain of the heliozoon Acanthocystis turfacea.</title>
        <authorList>
            <person name="Fitzgerald L.A."/>
            <person name="Graves M.V."/>
            <person name="Li X."/>
            <person name="Pfitzner A.J.P."/>
            <person name="Hartigan J."/>
            <person name="Van Etten J.L."/>
        </authorList>
    </citation>
    <scope>NUCLEOTIDE SEQUENCE [LARGE SCALE GENOMIC DNA]</scope>
    <source>
        <strain evidence="2 3">ATCV-1</strain>
    </source>
</reference>
<gene>
    <name evidence="2" type="primary">z200L</name>
    <name evidence="2" type="ORF">ATCV1_z200L</name>
</gene>
<dbReference type="RefSeq" id="YP_001426681.1">
    <property type="nucleotide sequence ID" value="NC_008724.1"/>
</dbReference>
<keyword evidence="1" id="KW-0472">Membrane</keyword>
<proteinExistence type="predicted"/>
<organism evidence="2 3">
    <name type="scientific">Chlorovirus heliozoae</name>
    <dbReference type="NCBI Taxonomy" id="322019"/>
    <lineage>
        <taxon>Viruses</taxon>
        <taxon>Varidnaviria</taxon>
        <taxon>Bamfordvirae</taxon>
        <taxon>Nucleocytoviricota</taxon>
        <taxon>Megaviricetes</taxon>
        <taxon>Algavirales</taxon>
        <taxon>Phycodnaviridae</taxon>
        <taxon>Chlorovirus</taxon>
    </lineage>
</organism>